<dbReference type="OrthoDB" id="1939758at2759"/>
<protein>
    <submittedName>
        <fullName evidence="1">Uncharacterized protein</fullName>
    </submittedName>
</protein>
<dbReference type="EMBL" id="JADCNL010000059">
    <property type="protein sequence ID" value="KAG0451420.1"/>
    <property type="molecule type" value="Genomic_DNA"/>
</dbReference>
<dbReference type="AlphaFoldDB" id="A0A835U841"/>
<sequence>MDAGGFGELLEGDYAVGDLSVLNEVDYLDKTPYCLWVSPCLMPARWFALQALGGSHVTHWVRCGVTSGGGGSWGWGIAIQGTRQVPPTSCVDQGWARTYEWDMGDEFRANCFHFDCWEDRDYE</sequence>
<name>A0A835U841_VANPL</name>
<proteinExistence type="predicted"/>
<evidence type="ECO:0000313" key="1">
    <source>
        <dbReference type="EMBL" id="KAG0451420.1"/>
    </source>
</evidence>
<keyword evidence="2" id="KW-1185">Reference proteome</keyword>
<gene>
    <name evidence="1" type="ORF">HPP92_026435</name>
</gene>
<accession>A0A835U841</accession>
<organism evidence="1 2">
    <name type="scientific">Vanilla planifolia</name>
    <name type="common">Vanilla</name>
    <dbReference type="NCBI Taxonomy" id="51239"/>
    <lineage>
        <taxon>Eukaryota</taxon>
        <taxon>Viridiplantae</taxon>
        <taxon>Streptophyta</taxon>
        <taxon>Embryophyta</taxon>
        <taxon>Tracheophyta</taxon>
        <taxon>Spermatophyta</taxon>
        <taxon>Magnoliopsida</taxon>
        <taxon>Liliopsida</taxon>
        <taxon>Asparagales</taxon>
        <taxon>Orchidaceae</taxon>
        <taxon>Vanilloideae</taxon>
        <taxon>Vanilleae</taxon>
        <taxon>Vanilla</taxon>
    </lineage>
</organism>
<evidence type="ECO:0000313" key="2">
    <source>
        <dbReference type="Proteomes" id="UP000636800"/>
    </source>
</evidence>
<reference evidence="1 2" key="1">
    <citation type="journal article" date="2020" name="Nat. Food">
        <title>A phased Vanilla planifolia genome enables genetic improvement of flavour and production.</title>
        <authorList>
            <person name="Hasing T."/>
            <person name="Tang H."/>
            <person name="Brym M."/>
            <person name="Khazi F."/>
            <person name="Huang T."/>
            <person name="Chambers A.H."/>
        </authorList>
    </citation>
    <scope>NUCLEOTIDE SEQUENCE [LARGE SCALE GENOMIC DNA]</scope>
    <source>
        <tissue evidence="1">Leaf</tissue>
    </source>
</reference>
<dbReference type="Proteomes" id="UP000636800">
    <property type="component" value="Unassembled WGS sequence"/>
</dbReference>
<comment type="caution">
    <text evidence="1">The sequence shown here is derived from an EMBL/GenBank/DDBJ whole genome shotgun (WGS) entry which is preliminary data.</text>
</comment>